<evidence type="ECO:0000256" key="2">
    <source>
        <dbReference type="ARBA" id="ARBA00022723"/>
    </source>
</evidence>
<dbReference type="PANTHER" id="PTHR30001">
    <property type="entry name" value="RIBONUCLEASE"/>
    <property type="match status" value="1"/>
</dbReference>
<comment type="cofactor">
    <cofactor evidence="1">
        <name>Mg(2+)</name>
        <dbReference type="ChEBI" id="CHEBI:18420"/>
    </cofactor>
</comment>
<gene>
    <name evidence="7" type="primary">rng</name>
    <name evidence="7" type="ORF">F130042H8_17270</name>
</gene>
<dbReference type="PANTHER" id="PTHR30001:SF0">
    <property type="entry name" value="RIBONUCLEASE G"/>
    <property type="match status" value="1"/>
</dbReference>
<evidence type="ECO:0000313" key="7">
    <source>
        <dbReference type="EMBL" id="GAA6268667.1"/>
    </source>
</evidence>
<organism evidence="7 8">
    <name type="scientific">Enterocloster alcoholdehydrogenati</name>
    <dbReference type="NCBI Taxonomy" id="2547410"/>
    <lineage>
        <taxon>Bacteria</taxon>
        <taxon>Bacillati</taxon>
        <taxon>Bacillota</taxon>
        <taxon>Clostridia</taxon>
        <taxon>Lachnospirales</taxon>
        <taxon>Lachnospiraceae</taxon>
        <taxon>Enterocloster</taxon>
    </lineage>
</organism>
<protein>
    <submittedName>
        <fullName evidence="7">Ribonuclease G</fullName>
    </submittedName>
</protein>
<evidence type="ECO:0000256" key="1">
    <source>
        <dbReference type="ARBA" id="ARBA00001946"/>
    </source>
</evidence>
<dbReference type="InterPro" id="IPR019307">
    <property type="entry name" value="RNA-bd_AU-1/RNase_E/G"/>
</dbReference>
<proteinExistence type="predicted"/>
<accession>A0ABQ0AXD9</accession>
<comment type="caution">
    <text evidence="7">The sequence shown here is derived from an EMBL/GenBank/DDBJ whole genome shotgun (WGS) entry which is preliminary data.</text>
</comment>
<dbReference type="SUPFAM" id="SSF50249">
    <property type="entry name" value="Nucleic acid-binding proteins"/>
    <property type="match status" value="1"/>
</dbReference>
<reference evidence="7 8" key="1">
    <citation type="submission" date="2024-04" db="EMBL/GenBank/DDBJ databases">
        <title>Defined microbial consortia suppress multidrug-resistant proinflammatory Enterobacteriaceae via ecological control.</title>
        <authorList>
            <person name="Furuichi M."/>
            <person name="Kawaguchi T."/>
            <person name="Pust M."/>
            <person name="Yasuma K."/>
            <person name="Plichta D."/>
            <person name="Hasegawa N."/>
            <person name="Ohya T."/>
            <person name="Bhattarai S."/>
            <person name="Sasajima S."/>
            <person name="Aoto Y."/>
            <person name="Tuganbaev T."/>
            <person name="Yaginuma M."/>
            <person name="Ueda M."/>
            <person name="Okahashi N."/>
            <person name="Amafuji K."/>
            <person name="Kiridooshi Y."/>
            <person name="Sugita K."/>
            <person name="Strazar M."/>
            <person name="Skelly A."/>
            <person name="Suda W."/>
            <person name="Hattori M."/>
            <person name="Nakamoto N."/>
            <person name="Caballero S."/>
            <person name="Norman J."/>
            <person name="Olle B."/>
            <person name="Tanoue T."/>
            <person name="Arita M."/>
            <person name="Bucci V."/>
            <person name="Atarashi K."/>
            <person name="Xavier R."/>
            <person name="Honda K."/>
        </authorList>
    </citation>
    <scope>NUCLEOTIDE SEQUENCE [LARGE SCALE GENOMIC DNA]</scope>
    <source>
        <strain evidence="8">f13</strain>
    </source>
</reference>
<name>A0ABQ0AXD9_9FIRM</name>
<keyword evidence="8" id="KW-1185">Reference proteome</keyword>
<dbReference type="InterPro" id="IPR012340">
    <property type="entry name" value="NA-bd_OB-fold"/>
</dbReference>
<keyword evidence="5" id="KW-0694">RNA-binding</keyword>
<dbReference type="Gene3D" id="2.40.50.140">
    <property type="entry name" value="Nucleic acid-binding proteins"/>
    <property type="match status" value="1"/>
</dbReference>
<dbReference type="CDD" id="cd04453">
    <property type="entry name" value="S1_RNase_E"/>
    <property type="match status" value="1"/>
</dbReference>
<keyword evidence="3" id="KW-0378">Hydrolase</keyword>
<evidence type="ECO:0000259" key="6">
    <source>
        <dbReference type="Pfam" id="PF10150"/>
    </source>
</evidence>
<evidence type="ECO:0000256" key="5">
    <source>
        <dbReference type="ARBA" id="ARBA00022884"/>
    </source>
</evidence>
<dbReference type="RefSeq" id="WP_390469690.1">
    <property type="nucleotide sequence ID" value="NZ_BAABXL010000001.1"/>
</dbReference>
<dbReference type="Proteomes" id="UP001600894">
    <property type="component" value="Unassembled WGS sequence"/>
</dbReference>
<evidence type="ECO:0000256" key="3">
    <source>
        <dbReference type="ARBA" id="ARBA00022801"/>
    </source>
</evidence>
<evidence type="ECO:0000256" key="4">
    <source>
        <dbReference type="ARBA" id="ARBA00022842"/>
    </source>
</evidence>
<dbReference type="EMBL" id="BAABXL010000001">
    <property type="protein sequence ID" value="GAA6268667.1"/>
    <property type="molecule type" value="Genomic_DNA"/>
</dbReference>
<feature type="domain" description="RNA-binding protein AU-1/Ribonuclease E/G" evidence="6">
    <location>
        <begin position="112"/>
        <end position="382"/>
    </location>
</feature>
<keyword evidence="4" id="KW-0460">Magnesium</keyword>
<keyword evidence="2" id="KW-0479">Metal-binding</keyword>
<dbReference type="Pfam" id="PF10150">
    <property type="entry name" value="RNase_E_G"/>
    <property type="match status" value="1"/>
</dbReference>
<evidence type="ECO:0000313" key="8">
    <source>
        <dbReference type="Proteomes" id="UP001600894"/>
    </source>
</evidence>
<sequence>MEKRIITRLHGKICTALIRDGEAEELMLEEEGSSAVNHIYVGRVQKVVPGINAAFVDAGVCVGYYSLTENRSHLFTDAGRKEGPLRQGDEILVQVSKDGVKTKAPVLTANLSLPGRFCVVTAGKKGIGFSGKIKDSQFREAAKACLDAANLEGMGVIVRTNAEQAGTSALLKEYMLLRDQLRKLMADGACRTCGSCLYKPLPSYITGIRDAYEGQLDAIVTDDKEIYGQLRTYLGQEQVKDAEKLQFYEDSLLPLSRLYSLETVLKKALGKRVWLKSGGYLVIEPTEAMTVIDVNTGKYEGKKKMADTIRKINKEAADAIALQLRLRNLSGIIMVDFIDMEHEEDKKELLDSLKQAVSKDPIRTVVVDMTPLGLVEITRKKVRKPLYEQAGQTYDGMQGDMRI</sequence>
<dbReference type="InterPro" id="IPR004659">
    <property type="entry name" value="RNase_E/G"/>
</dbReference>